<dbReference type="EMBL" id="ML996284">
    <property type="protein sequence ID" value="KAF2728340.1"/>
    <property type="molecule type" value="Genomic_DNA"/>
</dbReference>
<name>A0A9P4UXN2_9PLEO</name>
<dbReference type="Pfam" id="PF00083">
    <property type="entry name" value="Sugar_tr"/>
    <property type="match status" value="1"/>
</dbReference>
<dbReference type="InterPro" id="IPR005829">
    <property type="entry name" value="Sugar_transporter_CS"/>
</dbReference>
<protein>
    <submittedName>
        <fullName evidence="10">Maltose permease MAL61</fullName>
    </submittedName>
</protein>
<dbReference type="InterPro" id="IPR050360">
    <property type="entry name" value="MFS_Sugar_Transporters"/>
</dbReference>
<keyword evidence="4 8" id="KW-0812">Transmembrane</keyword>
<feature type="transmembrane region" description="Helical" evidence="8">
    <location>
        <begin position="228"/>
        <end position="249"/>
    </location>
</feature>
<dbReference type="PROSITE" id="PS50850">
    <property type="entry name" value="MFS"/>
    <property type="match status" value="1"/>
</dbReference>
<dbReference type="GO" id="GO:0005351">
    <property type="term" value="F:carbohydrate:proton symporter activity"/>
    <property type="evidence" value="ECO:0007669"/>
    <property type="project" value="TreeGrafter"/>
</dbReference>
<evidence type="ECO:0000256" key="6">
    <source>
        <dbReference type="ARBA" id="ARBA00023136"/>
    </source>
</evidence>
<dbReference type="PANTHER" id="PTHR48022">
    <property type="entry name" value="PLASTIDIC GLUCOSE TRANSPORTER 4"/>
    <property type="match status" value="1"/>
</dbReference>
<feature type="transmembrane region" description="Helical" evidence="8">
    <location>
        <begin position="312"/>
        <end position="330"/>
    </location>
</feature>
<dbReference type="InterPro" id="IPR036259">
    <property type="entry name" value="MFS_trans_sf"/>
</dbReference>
<keyword evidence="3 7" id="KW-0813">Transport</keyword>
<accession>A0A9P4UXN2</accession>
<feature type="transmembrane region" description="Helical" evidence="8">
    <location>
        <begin position="376"/>
        <end position="397"/>
    </location>
</feature>
<dbReference type="PANTHER" id="PTHR48022:SF56">
    <property type="entry name" value="MAJOR FACILITATOR SUPERFAMILY (MFS) PROFILE DOMAIN-CONTAINING PROTEIN-RELATED"/>
    <property type="match status" value="1"/>
</dbReference>
<reference evidence="10" key="1">
    <citation type="journal article" date="2020" name="Stud. Mycol.">
        <title>101 Dothideomycetes genomes: a test case for predicting lifestyles and emergence of pathogens.</title>
        <authorList>
            <person name="Haridas S."/>
            <person name="Albert R."/>
            <person name="Binder M."/>
            <person name="Bloem J."/>
            <person name="Labutti K."/>
            <person name="Salamov A."/>
            <person name="Andreopoulos B."/>
            <person name="Baker S."/>
            <person name="Barry K."/>
            <person name="Bills G."/>
            <person name="Bluhm B."/>
            <person name="Cannon C."/>
            <person name="Castanera R."/>
            <person name="Culley D."/>
            <person name="Daum C."/>
            <person name="Ezra D."/>
            <person name="Gonzalez J."/>
            <person name="Henrissat B."/>
            <person name="Kuo A."/>
            <person name="Liang C."/>
            <person name="Lipzen A."/>
            <person name="Lutzoni F."/>
            <person name="Magnuson J."/>
            <person name="Mondo S."/>
            <person name="Nolan M."/>
            <person name="Ohm R."/>
            <person name="Pangilinan J."/>
            <person name="Park H.-J."/>
            <person name="Ramirez L."/>
            <person name="Alfaro M."/>
            <person name="Sun H."/>
            <person name="Tritt A."/>
            <person name="Yoshinaga Y."/>
            <person name="Zwiers L.-H."/>
            <person name="Turgeon B."/>
            <person name="Goodwin S."/>
            <person name="Spatafora J."/>
            <person name="Crous P."/>
            <person name="Grigoriev I."/>
        </authorList>
    </citation>
    <scope>NUCLEOTIDE SEQUENCE</scope>
    <source>
        <strain evidence="10">CBS 125425</strain>
    </source>
</reference>
<dbReference type="SUPFAM" id="SSF103473">
    <property type="entry name" value="MFS general substrate transporter"/>
    <property type="match status" value="1"/>
</dbReference>
<evidence type="ECO:0000256" key="3">
    <source>
        <dbReference type="ARBA" id="ARBA00022448"/>
    </source>
</evidence>
<feature type="transmembrane region" description="Helical" evidence="8">
    <location>
        <begin position="189"/>
        <end position="208"/>
    </location>
</feature>
<dbReference type="NCBIfam" id="TIGR00879">
    <property type="entry name" value="SP"/>
    <property type="match status" value="1"/>
</dbReference>
<organism evidence="10 11">
    <name type="scientific">Polyplosphaeria fusca</name>
    <dbReference type="NCBI Taxonomy" id="682080"/>
    <lineage>
        <taxon>Eukaryota</taxon>
        <taxon>Fungi</taxon>
        <taxon>Dikarya</taxon>
        <taxon>Ascomycota</taxon>
        <taxon>Pezizomycotina</taxon>
        <taxon>Dothideomycetes</taxon>
        <taxon>Pleosporomycetidae</taxon>
        <taxon>Pleosporales</taxon>
        <taxon>Tetraplosphaeriaceae</taxon>
        <taxon>Polyplosphaeria</taxon>
    </lineage>
</organism>
<feature type="transmembrane region" description="Helical" evidence="8">
    <location>
        <begin position="350"/>
        <end position="369"/>
    </location>
</feature>
<feature type="transmembrane region" description="Helical" evidence="8">
    <location>
        <begin position="153"/>
        <end position="177"/>
    </location>
</feature>
<evidence type="ECO:0000259" key="9">
    <source>
        <dbReference type="PROSITE" id="PS50850"/>
    </source>
</evidence>
<dbReference type="PROSITE" id="PS00217">
    <property type="entry name" value="SUGAR_TRANSPORT_2"/>
    <property type="match status" value="1"/>
</dbReference>
<dbReference type="AlphaFoldDB" id="A0A9P4UXN2"/>
<evidence type="ECO:0000256" key="4">
    <source>
        <dbReference type="ARBA" id="ARBA00022692"/>
    </source>
</evidence>
<dbReference type="InterPro" id="IPR020846">
    <property type="entry name" value="MFS_dom"/>
</dbReference>
<comment type="caution">
    <text evidence="10">The sequence shown here is derived from an EMBL/GenBank/DDBJ whole genome shotgun (WGS) entry which is preliminary data.</text>
</comment>
<dbReference type="InterPro" id="IPR003663">
    <property type="entry name" value="Sugar/inositol_transpt"/>
</dbReference>
<keyword evidence="11" id="KW-1185">Reference proteome</keyword>
<evidence type="ECO:0000256" key="7">
    <source>
        <dbReference type="RuleBase" id="RU003346"/>
    </source>
</evidence>
<dbReference type="FunFam" id="1.20.1250.20:FF:000149">
    <property type="entry name" value="MFS transporter, SP family, general alpha glucoside:H+ symporter"/>
    <property type="match status" value="1"/>
</dbReference>
<gene>
    <name evidence="10" type="ORF">EJ04DRAFT_504198</name>
</gene>
<feature type="domain" description="Major facilitator superfamily (MFS) profile" evidence="9">
    <location>
        <begin position="54"/>
        <end position="501"/>
    </location>
</feature>
<dbReference type="Gene3D" id="1.20.1250.20">
    <property type="entry name" value="MFS general substrate transporter like domains"/>
    <property type="match status" value="1"/>
</dbReference>
<dbReference type="InterPro" id="IPR005828">
    <property type="entry name" value="MFS_sugar_transport-like"/>
</dbReference>
<feature type="transmembrane region" description="Helical" evidence="8">
    <location>
        <begin position="444"/>
        <end position="465"/>
    </location>
</feature>
<dbReference type="Proteomes" id="UP000799444">
    <property type="component" value="Unassembled WGS sequence"/>
</dbReference>
<evidence type="ECO:0000313" key="10">
    <source>
        <dbReference type="EMBL" id="KAF2728340.1"/>
    </source>
</evidence>
<evidence type="ECO:0000256" key="2">
    <source>
        <dbReference type="ARBA" id="ARBA00010992"/>
    </source>
</evidence>
<feature type="transmembrane region" description="Helical" evidence="8">
    <location>
        <begin position="126"/>
        <end position="147"/>
    </location>
</feature>
<comment type="subcellular location">
    <subcellularLocation>
        <location evidence="1">Membrane</location>
        <topology evidence="1">Multi-pass membrane protein</topology>
    </subcellularLocation>
</comment>
<keyword evidence="6 8" id="KW-0472">Membrane</keyword>
<evidence type="ECO:0000256" key="5">
    <source>
        <dbReference type="ARBA" id="ARBA00022989"/>
    </source>
</evidence>
<evidence type="ECO:0000313" key="11">
    <source>
        <dbReference type="Proteomes" id="UP000799444"/>
    </source>
</evidence>
<feature type="transmembrane region" description="Helical" evidence="8">
    <location>
        <begin position="477"/>
        <end position="495"/>
    </location>
</feature>
<sequence>MADKEIQPADPPNYDSIEKKAMEKVINDARIATEKEHNMSLWQGIRLYPKAVGWSVLISTCIAMEGYDVCLLNNFFSNPVFNRKYGEQLPSGEWQVPAPWQAGLSNGATVGEIIGLMINGWVSERYGYRFTVMVCLTLIIGFTAIFFTAKDVIALQVAELLCGVPWGVFQTLTITYASEVCPVALRGYLTTYVNFCWGLGQVIGIGVIKSLLHRNDEWSYRIPYALQWMWPVPLLIGIMLAPESPWWLVRRGRITDAKKSLLRLTSLNRETDFDADETVAMMVHTTALEEKITKGASYIDCFRGTDLRRTEIVCMAWAIQVLSGNTFSGFSTYFLEQAGLEPARAYDFALGQYGINMGGVLVAWFLMSVGIGRRTLYLGGLCGLFTMLLIMGFLGLVPEAHRQQAALATGAMMIVWALFYQLTVGTVCYSLVAELSTRRLQIKTVVLGRILYNVTAIICNVLTPYMLNPGEWDWSNYAGFFWAGICFCCIIYTYYRMPEPRGRTFAELDLLFEKGISARNFAKTDVNVFDEHLEDTEAFHRYEEKVEREVQAEMDEQLGRKTA</sequence>
<feature type="transmembrane region" description="Helical" evidence="8">
    <location>
        <begin position="409"/>
        <end position="432"/>
    </location>
</feature>
<evidence type="ECO:0000256" key="8">
    <source>
        <dbReference type="SAM" id="Phobius"/>
    </source>
</evidence>
<keyword evidence="5 8" id="KW-1133">Transmembrane helix</keyword>
<dbReference type="OrthoDB" id="6612291at2759"/>
<proteinExistence type="inferred from homology"/>
<dbReference type="GO" id="GO:0016020">
    <property type="term" value="C:membrane"/>
    <property type="evidence" value="ECO:0007669"/>
    <property type="project" value="UniProtKB-SubCell"/>
</dbReference>
<comment type="similarity">
    <text evidence="2 7">Belongs to the major facilitator superfamily. Sugar transporter (TC 2.A.1.1) family.</text>
</comment>
<evidence type="ECO:0000256" key="1">
    <source>
        <dbReference type="ARBA" id="ARBA00004141"/>
    </source>
</evidence>